<dbReference type="PANTHER" id="PTHR44103">
    <property type="entry name" value="PROPROTEIN CONVERTASE P"/>
    <property type="match status" value="1"/>
</dbReference>
<dbReference type="EMBL" id="NPEV01000017">
    <property type="protein sequence ID" value="RAI27537.1"/>
    <property type="molecule type" value="Genomic_DNA"/>
</dbReference>
<name>A0A327JMH7_9HYPH</name>
<dbReference type="AlphaFoldDB" id="A0A327JMH7"/>
<protein>
    <recommendedName>
        <fullName evidence="4">ASPIC/UnbV domain-containing protein</fullName>
    </recommendedName>
</protein>
<dbReference type="PANTHER" id="PTHR44103:SF1">
    <property type="entry name" value="PROPROTEIN CONVERTASE P"/>
    <property type="match status" value="1"/>
</dbReference>
<sequence length="660" mass="71847">MNVKRWEDDAVVWNGPAYFGQRIGYAPSVTRGHVSGRIITCVDVVDWDGDGGRDLILSSWDACYDGQVYLREEIGTNPDGTPVLGPERLVEGVRGYVTAVRDGDVFHLVSTSRMRRTVDIYPNIGTRRAPRFGAPVRLELDADWVRGNEFYHVARFVDLDGDGEPELVVGTDFWDDYWPNGLEWNDHGYRGYDAAERWLGGPLRAYLYRFRNTGTLADPKLEKGTHITAGDGPLEVYGQLAPAFGRLTDSARLDLVCGEFWNILHLGAGCTDRSVATPALVETPDGTPLSLDHCINIPCITDWNGDGRPDILVGAEDGYVSFIRNAGTDADGTPVFVNEGRIETTEPVVHASVLPAPAAHDFNGNGLADLVVGNSTGELLFYPNLGPKHAPRLGREVKLTSGGAEIRVRAGLTGSIQGPSEKMFGYTCPTIADWDGDGLPDILMSDIHGRHVFLRNEGGTWPPAFGEEQLLTYGGAPLKTVWRVRPAAVDWLGSGRLHYVTLDDEGRLCDFERESDTVLVNKRLLSFKNGDVVRFTNDVGGGRGRVKLCLCDWFGTGTYHLIVGTHARASVPPGPKSPPRGTTGQAGIFLLENTGGNAQPVFAEPQAFSFDGETIAMGMHACSPEAVDWTGTGELGLVVGVEDGSLVWLERNRLSWGKPE</sequence>
<evidence type="ECO:0008006" key="4">
    <source>
        <dbReference type="Google" id="ProtNLM"/>
    </source>
</evidence>
<keyword evidence="3" id="KW-1185">Reference proteome</keyword>
<gene>
    <name evidence="2" type="ORF">CH339_09880</name>
</gene>
<accession>A0A327JMH7</accession>
<dbReference type="Proteomes" id="UP000249299">
    <property type="component" value="Unassembled WGS sequence"/>
</dbReference>
<organism evidence="2 3">
    <name type="scientific">Rhodobium orientis</name>
    <dbReference type="NCBI Taxonomy" id="34017"/>
    <lineage>
        <taxon>Bacteria</taxon>
        <taxon>Pseudomonadati</taxon>
        <taxon>Pseudomonadota</taxon>
        <taxon>Alphaproteobacteria</taxon>
        <taxon>Hyphomicrobiales</taxon>
        <taxon>Rhodobiaceae</taxon>
        <taxon>Rhodobium</taxon>
    </lineage>
</organism>
<dbReference type="Gene3D" id="2.130.10.130">
    <property type="entry name" value="Integrin alpha, N-terminal"/>
    <property type="match status" value="1"/>
</dbReference>
<dbReference type="InterPro" id="IPR013517">
    <property type="entry name" value="FG-GAP"/>
</dbReference>
<dbReference type="RefSeq" id="WP_111434198.1">
    <property type="nucleotide sequence ID" value="NZ_JACIGG010000017.1"/>
</dbReference>
<reference evidence="2 3" key="1">
    <citation type="submission" date="2017-07" db="EMBL/GenBank/DDBJ databases">
        <title>Draft Genome Sequences of Select Purple Nonsulfur Bacteria.</title>
        <authorList>
            <person name="Lasarre B."/>
            <person name="Mckinlay J.B."/>
        </authorList>
    </citation>
    <scope>NUCLEOTIDE SEQUENCE [LARGE SCALE GENOMIC DNA]</scope>
    <source>
        <strain evidence="2 3">DSM 11290</strain>
    </source>
</reference>
<dbReference type="SUPFAM" id="SSF69318">
    <property type="entry name" value="Integrin alpha N-terminal domain"/>
    <property type="match status" value="2"/>
</dbReference>
<dbReference type="InterPro" id="IPR028994">
    <property type="entry name" value="Integrin_alpha_N"/>
</dbReference>
<dbReference type="OrthoDB" id="1488578at2"/>
<comment type="caution">
    <text evidence="2">The sequence shown here is derived from an EMBL/GenBank/DDBJ whole genome shotgun (WGS) entry which is preliminary data.</text>
</comment>
<evidence type="ECO:0000256" key="1">
    <source>
        <dbReference type="ARBA" id="ARBA00022729"/>
    </source>
</evidence>
<keyword evidence="1" id="KW-0732">Signal</keyword>
<evidence type="ECO:0000313" key="2">
    <source>
        <dbReference type="EMBL" id="RAI27537.1"/>
    </source>
</evidence>
<proteinExistence type="predicted"/>
<evidence type="ECO:0000313" key="3">
    <source>
        <dbReference type="Proteomes" id="UP000249299"/>
    </source>
</evidence>
<dbReference type="Pfam" id="PF13517">
    <property type="entry name" value="FG-GAP_3"/>
    <property type="match status" value="1"/>
</dbReference>